<dbReference type="SUPFAM" id="SSF53474">
    <property type="entry name" value="alpha/beta-Hydrolases"/>
    <property type="match status" value="1"/>
</dbReference>
<evidence type="ECO:0000256" key="1">
    <source>
        <dbReference type="ARBA" id="ARBA00005964"/>
    </source>
</evidence>
<evidence type="ECO:0000313" key="5">
    <source>
        <dbReference type="EMBL" id="MBM2614624.1"/>
    </source>
</evidence>
<protein>
    <recommendedName>
        <fullName evidence="3">Carboxylic ester hydrolase</fullName>
        <ecNumber evidence="3">3.1.1.-</ecNumber>
    </recommendedName>
</protein>
<feature type="signal peptide" evidence="3">
    <location>
        <begin position="1"/>
        <end position="19"/>
    </location>
</feature>
<organism evidence="5 6">
    <name type="scientific">Paractinoplanes ovalisporus</name>
    <dbReference type="NCBI Taxonomy" id="2810368"/>
    <lineage>
        <taxon>Bacteria</taxon>
        <taxon>Bacillati</taxon>
        <taxon>Actinomycetota</taxon>
        <taxon>Actinomycetes</taxon>
        <taxon>Micromonosporales</taxon>
        <taxon>Micromonosporaceae</taxon>
        <taxon>Paractinoplanes</taxon>
    </lineage>
</organism>
<evidence type="ECO:0000259" key="4">
    <source>
        <dbReference type="Pfam" id="PF00135"/>
    </source>
</evidence>
<dbReference type="PROSITE" id="PS00122">
    <property type="entry name" value="CARBOXYLESTERASE_B_1"/>
    <property type="match status" value="1"/>
</dbReference>
<keyword evidence="2 3" id="KW-0378">Hydrolase</keyword>
<comment type="similarity">
    <text evidence="1 3">Belongs to the type-B carboxylesterase/lipase family.</text>
</comment>
<dbReference type="EMBL" id="JAENHP010000001">
    <property type="protein sequence ID" value="MBM2614624.1"/>
    <property type="molecule type" value="Genomic_DNA"/>
</dbReference>
<dbReference type="InterPro" id="IPR002018">
    <property type="entry name" value="CarbesteraseB"/>
</dbReference>
<dbReference type="EC" id="3.1.1.-" evidence="3"/>
<accession>A0ABS2A444</accession>
<feature type="domain" description="Carboxylesterase type B" evidence="4">
    <location>
        <begin position="25"/>
        <end position="317"/>
    </location>
</feature>
<feature type="domain" description="Carboxylesterase type B" evidence="4">
    <location>
        <begin position="385"/>
        <end position="458"/>
    </location>
</feature>
<evidence type="ECO:0000256" key="2">
    <source>
        <dbReference type="ARBA" id="ARBA00022801"/>
    </source>
</evidence>
<dbReference type="RefSeq" id="WP_203374499.1">
    <property type="nucleotide sequence ID" value="NZ_JAENHP010000001.1"/>
</dbReference>
<evidence type="ECO:0000313" key="6">
    <source>
        <dbReference type="Proteomes" id="UP000632138"/>
    </source>
</evidence>
<dbReference type="InterPro" id="IPR029058">
    <property type="entry name" value="AB_hydrolase_fold"/>
</dbReference>
<dbReference type="PANTHER" id="PTHR11559">
    <property type="entry name" value="CARBOXYLESTERASE"/>
    <property type="match status" value="1"/>
</dbReference>
<dbReference type="Gene3D" id="3.40.50.1820">
    <property type="entry name" value="alpha/beta hydrolase"/>
    <property type="match status" value="1"/>
</dbReference>
<name>A0ABS2A444_9ACTN</name>
<reference evidence="5 6" key="1">
    <citation type="submission" date="2021-01" db="EMBL/GenBank/DDBJ databases">
        <title>Actinoplanes sp. nov. LDG1-06 isolated from lichen.</title>
        <authorList>
            <person name="Saeng-In P."/>
            <person name="Phongsopitanun W."/>
            <person name="Kanchanasin P."/>
            <person name="Yuki M."/>
            <person name="Kudo T."/>
            <person name="Ohkuma M."/>
            <person name="Tanasupawat S."/>
        </authorList>
    </citation>
    <scope>NUCLEOTIDE SEQUENCE [LARGE SCALE GENOMIC DNA]</scope>
    <source>
        <strain evidence="5 6">LDG1-06</strain>
    </source>
</reference>
<dbReference type="InterPro" id="IPR019826">
    <property type="entry name" value="Carboxylesterase_B_AS"/>
</dbReference>
<keyword evidence="3" id="KW-0732">Signal</keyword>
<dbReference type="Proteomes" id="UP000632138">
    <property type="component" value="Unassembled WGS sequence"/>
</dbReference>
<comment type="caution">
    <text evidence="5">The sequence shown here is derived from an EMBL/GenBank/DDBJ whole genome shotgun (WGS) entry which is preliminary data.</text>
</comment>
<feature type="chain" id="PRO_5044993312" description="Carboxylic ester hydrolase" evidence="3">
    <location>
        <begin position="20"/>
        <end position="492"/>
    </location>
</feature>
<dbReference type="Pfam" id="PF00135">
    <property type="entry name" value="COesterase"/>
    <property type="match status" value="2"/>
</dbReference>
<keyword evidence="6" id="KW-1185">Reference proteome</keyword>
<gene>
    <name evidence="5" type="ORF">JIG36_03525</name>
</gene>
<evidence type="ECO:0000256" key="3">
    <source>
        <dbReference type="RuleBase" id="RU361235"/>
    </source>
</evidence>
<sequence length="492" mass="52065">MKKIAGLLLTAALTVPGCAGDPPDLVAETSAGAVEGVRDDSVTRFRGIPYAAPPVGDLRWRAPQPVAAWDGVRESSESGPACAQGPQRKDASEDCLHLDVTTPAPDGERPVVVWLHGGGFSEGAGFDYDPRRMAAQGDVVVVTVEFRLGLYGFLGDNYGFQDQQAALRWVRDNIREFGGDPRNVTLMGQSGGAIGACAQLTAPGARGLFHRAILMSGECDAAMPKDFTPTGSAPFDFFRPAAATQAVVRSTMTALDCDDLDCLRRKPVAEFEKEYPKYGAATYGVPTLPQDPGAAVAAGNYAKVPVLAGLTRNEHRLTSGIFAVAGWRISAGEYPGVIAKAFGAGAGARIVGEYPASRYGGDGAVAWGDVFTDSMACQTGGSLDELPSFRYEFADPDAQPLIDLPSDFDAGASHGSELPMLFEVAGREPVTSDYYTDAQRDLAARMIGYWTAFARSGDTGWDAEDTMQLAPGATGPVDVAEEHRCDFWQSLG</sequence>
<dbReference type="InterPro" id="IPR050309">
    <property type="entry name" value="Type-B_Carboxylest/Lipase"/>
</dbReference>
<proteinExistence type="inferred from homology"/>